<evidence type="ECO:0000313" key="3">
    <source>
        <dbReference type="Proteomes" id="UP001362999"/>
    </source>
</evidence>
<accession>A0AAW0DUI5</accession>
<dbReference type="Proteomes" id="UP001362999">
    <property type="component" value="Unassembled WGS sequence"/>
</dbReference>
<protein>
    <recommendedName>
        <fullName evidence="4">SAM domain-containing protein</fullName>
    </recommendedName>
</protein>
<evidence type="ECO:0008006" key="4">
    <source>
        <dbReference type="Google" id="ProtNLM"/>
    </source>
</evidence>
<evidence type="ECO:0000313" key="2">
    <source>
        <dbReference type="EMBL" id="KAK7056009.1"/>
    </source>
</evidence>
<dbReference type="EMBL" id="JAWWNJ010000005">
    <property type="protein sequence ID" value="KAK7056009.1"/>
    <property type="molecule type" value="Genomic_DNA"/>
</dbReference>
<keyword evidence="3" id="KW-1185">Reference proteome</keyword>
<feature type="compositionally biased region" description="Polar residues" evidence="1">
    <location>
        <begin position="19"/>
        <end position="28"/>
    </location>
</feature>
<organism evidence="2 3">
    <name type="scientific">Favolaschia claudopus</name>
    <dbReference type="NCBI Taxonomy" id="2862362"/>
    <lineage>
        <taxon>Eukaryota</taxon>
        <taxon>Fungi</taxon>
        <taxon>Dikarya</taxon>
        <taxon>Basidiomycota</taxon>
        <taxon>Agaricomycotina</taxon>
        <taxon>Agaricomycetes</taxon>
        <taxon>Agaricomycetidae</taxon>
        <taxon>Agaricales</taxon>
        <taxon>Marasmiineae</taxon>
        <taxon>Mycenaceae</taxon>
        <taxon>Favolaschia</taxon>
    </lineage>
</organism>
<evidence type="ECO:0000256" key="1">
    <source>
        <dbReference type="SAM" id="MobiDB-lite"/>
    </source>
</evidence>
<comment type="caution">
    <text evidence="2">The sequence shown here is derived from an EMBL/GenBank/DDBJ whole genome shotgun (WGS) entry which is preliminary data.</text>
</comment>
<proteinExistence type="predicted"/>
<reference evidence="2 3" key="1">
    <citation type="journal article" date="2024" name="J Genomics">
        <title>Draft genome sequencing and assembly of Favolaschia claudopus CIRM-BRFM 2984 isolated from oak limbs.</title>
        <authorList>
            <person name="Navarro D."/>
            <person name="Drula E."/>
            <person name="Chaduli D."/>
            <person name="Cazenave R."/>
            <person name="Ahrendt S."/>
            <person name="Wang J."/>
            <person name="Lipzen A."/>
            <person name="Daum C."/>
            <person name="Barry K."/>
            <person name="Grigoriev I.V."/>
            <person name="Favel A."/>
            <person name="Rosso M.N."/>
            <person name="Martin F."/>
        </authorList>
    </citation>
    <scope>NUCLEOTIDE SEQUENCE [LARGE SCALE GENOMIC DNA]</scope>
    <source>
        <strain evidence="2 3">CIRM-BRFM 2984</strain>
    </source>
</reference>
<sequence>MFGPLWNWITGASADGENSLKTTVGTNGETERSGGGTMLQGSTRTTSITVNAELDYDGDGVGATGGIGEGPRFQTRIVWLDKVDLPRIERMSIAEFCTKYQLDDDVRERLKDEGIMNMISLFYENEDELRNMGFNMGSIAEIKA</sequence>
<gene>
    <name evidence="2" type="ORF">R3P38DRAFT_1374370</name>
</gene>
<dbReference type="AlphaFoldDB" id="A0AAW0DUI5"/>
<name>A0AAW0DUI5_9AGAR</name>
<feature type="region of interest" description="Disordered" evidence="1">
    <location>
        <begin position="17"/>
        <end position="41"/>
    </location>
</feature>